<dbReference type="RefSeq" id="WP_002212724.1">
    <property type="nucleotide sequence ID" value="NC_003116.1"/>
</dbReference>
<name>A0A0U1RJU7_NEIMA</name>
<gene>
    <name evidence="1" type="ordered locus">NMA1853</name>
</gene>
<evidence type="ECO:0000313" key="1">
    <source>
        <dbReference type="EMBL" id="CAM08972.1"/>
    </source>
</evidence>
<sequence length="64" mass="7071">MKSIDLEISKLLDAGKYTPSEIQDLLEEQGFKISLKKLADHLDLLVAIGVAGKHSDDTFTSRLN</sequence>
<dbReference type="KEGG" id="nma:NMA1853"/>
<dbReference type="EMBL" id="AL157959">
    <property type="protein sequence ID" value="CAM08972.1"/>
    <property type="molecule type" value="Genomic_DNA"/>
</dbReference>
<reference evidence="1 2" key="1">
    <citation type="journal article" date="2000" name="Nature">
        <title>Complete DNA sequence of a serogroup A strain of Neisseria meningitidis Z2491.</title>
        <authorList>
            <person name="Parkhill J."/>
            <person name="Achtman M."/>
            <person name="James K.D."/>
            <person name="Bentley S.D."/>
            <person name="Churcher C."/>
            <person name="Klee S.R."/>
            <person name="Morelli G."/>
            <person name="Basham D."/>
            <person name="Brown D."/>
            <person name="Chillingworth T."/>
            <person name="Davies R.M."/>
            <person name="Davis P."/>
            <person name="Devlin K."/>
            <person name="Feltwell T."/>
            <person name="Hamlin N."/>
            <person name="Holroyd S."/>
            <person name="Jagels K."/>
            <person name="Leather S."/>
            <person name="Moule S."/>
            <person name="Mungall K."/>
            <person name="Quail M.A."/>
            <person name="Rajandream M.A."/>
            <person name="Rutherford K.M."/>
            <person name="Simmonds M."/>
            <person name="Skelton J."/>
            <person name="Whitehead S."/>
            <person name="Spratt B.G."/>
            <person name="Barrell B.G."/>
        </authorList>
    </citation>
    <scope>NUCLEOTIDE SEQUENCE [LARGE SCALE GENOMIC DNA]</scope>
    <source>
        <strain evidence="2">DSM 15465 / Z2491</strain>
    </source>
</reference>
<dbReference type="GeneID" id="93387732"/>
<dbReference type="AlphaFoldDB" id="A0A0U1RJU7"/>
<protein>
    <submittedName>
        <fullName evidence="1">Uncharacterized protein</fullName>
    </submittedName>
</protein>
<proteinExistence type="predicted"/>
<organism evidence="1 2">
    <name type="scientific">Neisseria meningitidis serogroup A / serotype 4A (strain DSM 15465 / Z2491)</name>
    <dbReference type="NCBI Taxonomy" id="122587"/>
    <lineage>
        <taxon>Bacteria</taxon>
        <taxon>Pseudomonadati</taxon>
        <taxon>Pseudomonadota</taxon>
        <taxon>Betaproteobacteria</taxon>
        <taxon>Neisseriales</taxon>
        <taxon>Neisseriaceae</taxon>
        <taxon>Neisseria</taxon>
    </lineage>
</organism>
<dbReference type="HOGENOM" id="CLU_2863141_0_0_4"/>
<dbReference type="EnsemblBacteria" id="CAM08972">
    <property type="protein sequence ID" value="CAM08972"/>
    <property type="gene ID" value="NMA1853"/>
</dbReference>
<evidence type="ECO:0000313" key="2">
    <source>
        <dbReference type="Proteomes" id="UP000000626"/>
    </source>
</evidence>
<accession>A0A0U1RJU7</accession>
<dbReference type="Proteomes" id="UP000000626">
    <property type="component" value="Chromosome"/>
</dbReference>